<gene>
    <name evidence="1" type="ORF">LCGC14_0879820</name>
</gene>
<sequence>MTIESEGSDFIFVPEIDLFACPFFEVCQLPKHEFLCKIPECKVICSEYLSKVKNLKPRILY</sequence>
<protein>
    <submittedName>
        <fullName evidence="1">Uncharacterized protein</fullName>
    </submittedName>
</protein>
<evidence type="ECO:0000313" key="1">
    <source>
        <dbReference type="EMBL" id="KKN25929.1"/>
    </source>
</evidence>
<comment type="caution">
    <text evidence="1">The sequence shown here is derived from an EMBL/GenBank/DDBJ whole genome shotgun (WGS) entry which is preliminary data.</text>
</comment>
<reference evidence="1" key="1">
    <citation type="journal article" date="2015" name="Nature">
        <title>Complex archaea that bridge the gap between prokaryotes and eukaryotes.</title>
        <authorList>
            <person name="Spang A."/>
            <person name="Saw J.H."/>
            <person name="Jorgensen S.L."/>
            <person name="Zaremba-Niedzwiedzka K."/>
            <person name="Martijn J."/>
            <person name="Lind A.E."/>
            <person name="van Eijk R."/>
            <person name="Schleper C."/>
            <person name="Guy L."/>
            <person name="Ettema T.J."/>
        </authorList>
    </citation>
    <scope>NUCLEOTIDE SEQUENCE</scope>
</reference>
<proteinExistence type="predicted"/>
<accession>A0A0F9P763</accession>
<dbReference type="EMBL" id="LAZR01002760">
    <property type="protein sequence ID" value="KKN25929.1"/>
    <property type="molecule type" value="Genomic_DNA"/>
</dbReference>
<dbReference type="AlphaFoldDB" id="A0A0F9P763"/>
<organism evidence="1">
    <name type="scientific">marine sediment metagenome</name>
    <dbReference type="NCBI Taxonomy" id="412755"/>
    <lineage>
        <taxon>unclassified sequences</taxon>
        <taxon>metagenomes</taxon>
        <taxon>ecological metagenomes</taxon>
    </lineage>
</organism>
<name>A0A0F9P763_9ZZZZ</name>